<reference evidence="4" key="1">
    <citation type="submission" date="2015-03" db="EMBL/GenBank/DDBJ databases">
        <title>Wuchereria bancrofti Genome Sequencing Papua New Guinea Strain.</title>
        <authorList>
            <person name="Small S.T."/>
            <person name="Serre D."/>
            <person name="Zimmerman P.A."/>
        </authorList>
    </citation>
    <scope>NUCLEOTIDE SEQUENCE [LARGE SCALE GENOMIC DNA]</scope>
    <source>
        <strain evidence="4">pt0022</strain>
    </source>
</reference>
<evidence type="ECO:0000313" key="5">
    <source>
        <dbReference type="WBParaSite" id="mrna-Wban_07458"/>
    </source>
</evidence>
<feature type="signal peptide" evidence="2">
    <location>
        <begin position="1"/>
        <end position="18"/>
    </location>
</feature>
<keyword evidence="2" id="KW-0732">Signal</keyword>
<evidence type="ECO:0000259" key="3">
    <source>
        <dbReference type="Pfam" id="PF01682"/>
    </source>
</evidence>
<organism evidence="4 5">
    <name type="scientific">Wuchereria bancrofti</name>
    <dbReference type="NCBI Taxonomy" id="6293"/>
    <lineage>
        <taxon>Eukaryota</taxon>
        <taxon>Metazoa</taxon>
        <taxon>Ecdysozoa</taxon>
        <taxon>Nematoda</taxon>
        <taxon>Chromadorea</taxon>
        <taxon>Rhabditida</taxon>
        <taxon>Spirurina</taxon>
        <taxon>Spiruromorpha</taxon>
        <taxon>Filarioidea</taxon>
        <taxon>Onchocercidae</taxon>
        <taxon>Wuchereria</taxon>
    </lineage>
</organism>
<feature type="region of interest" description="Disordered" evidence="1">
    <location>
        <begin position="143"/>
        <end position="232"/>
    </location>
</feature>
<dbReference type="AlphaFoldDB" id="A0AAF5PYJ3"/>
<name>A0AAF5PYJ3_WUCBA</name>
<feature type="chain" id="PRO_5041968367" description="Domain of unknown function DB domain-containing protein" evidence="2">
    <location>
        <begin position="19"/>
        <end position="423"/>
    </location>
</feature>
<evidence type="ECO:0000256" key="2">
    <source>
        <dbReference type="SAM" id="SignalP"/>
    </source>
</evidence>
<dbReference type="WBParaSite" id="mrna-Wban_07458">
    <property type="protein sequence ID" value="mrna-Wban_07458"/>
    <property type="gene ID" value="Wban_07458"/>
</dbReference>
<dbReference type="Proteomes" id="UP000093561">
    <property type="component" value="Unassembled WGS sequence"/>
</dbReference>
<accession>A0AAF5PYJ3</accession>
<dbReference type="Pfam" id="PF01682">
    <property type="entry name" value="DB"/>
    <property type="match status" value="1"/>
</dbReference>
<reference evidence="4" key="2">
    <citation type="journal article" date="2016" name="Mol. Ecol.">
        <title>Population genomics of the filarial nematode parasite Wuchereria bancrofti from mosquitoes.</title>
        <authorList>
            <person name="Small S.T."/>
            <person name="Reimer L.J."/>
            <person name="Tisch D.J."/>
            <person name="King C.L."/>
            <person name="Christensen B.M."/>
            <person name="Siba P.M."/>
            <person name="Kazura J.W."/>
            <person name="Serre D."/>
            <person name="Zimmerman P.A."/>
        </authorList>
    </citation>
    <scope>NUCLEOTIDE SEQUENCE</scope>
    <source>
        <strain evidence="4">pt0022</strain>
    </source>
</reference>
<protein>
    <recommendedName>
        <fullName evidence="3">Domain of unknown function DB domain-containing protein</fullName>
    </recommendedName>
</protein>
<dbReference type="InterPro" id="IPR002602">
    <property type="entry name" value="DB"/>
</dbReference>
<reference evidence="5" key="3">
    <citation type="submission" date="2024-02" db="UniProtKB">
        <authorList>
            <consortium name="WormBaseParasite"/>
        </authorList>
    </citation>
    <scope>IDENTIFICATION</scope>
    <source>
        <strain evidence="5">pt0022</strain>
    </source>
</reference>
<proteinExistence type="predicted"/>
<sequence>MLSLIIVIICTYWSCSNAQQQQQHQDNINFNNNYPIAQLLSQEQSNNNISATINIYPKHHSIMKSKQITELKTRMRNLPIYYHNKQQQQQQNKQQQNKEQILMEMYATHLVDQSSSPKQIISRQTVPLLQQNQQLQQQFPLNAQQQQQFPPNTQEQQQQFPLNAQQQQQFPLNAQQQQQFPPNTQEQQQQFPPNTQEQQQQFPPNTQEQQQQFPPNTQEQQQQFPPNTQEQQQQFPLNVQQYISTSNQSVIIQPSPNFQSLPFENITNQQMHQQSLTSNVIELDQLFPLWNTYQSIITDPSLSNAEQRLKKCCSRLNEANTECKKHFCGFDALEPRTILFYLLICQSRGPTVGQMWDCASSRQNHTDCCIRKGVRPACQIYCETTNGVPTDYSKYLFCLSNFRQIRDCFREHLEMHHNLYGDW</sequence>
<feature type="domain" description="Domain of unknown function DB" evidence="3">
    <location>
        <begin position="312"/>
        <end position="409"/>
    </location>
</feature>
<evidence type="ECO:0000313" key="4">
    <source>
        <dbReference type="Proteomes" id="UP000093561"/>
    </source>
</evidence>
<evidence type="ECO:0000256" key="1">
    <source>
        <dbReference type="SAM" id="MobiDB-lite"/>
    </source>
</evidence>